<name>A0A9Q9F9K8_ENCHE</name>
<protein>
    <submittedName>
        <fullName evidence="2">PUA domain-containing protein</fullName>
    </submittedName>
</protein>
<dbReference type="Gene3D" id="3.10.400.20">
    <property type="match status" value="1"/>
</dbReference>
<sequence>MKNLFSKVEISSSCCLGKKDKKDINKSLGYELLEKSEAYMIHKCKNKTSLISLRGMAILFCFNKRYFPTIRYLEENGSRYHEVFLDEGALGPLCRGADIMIPGILKYKDLIKEEFGAGDTIIVRIIGKSIAAIGEAVMSLQEMMSRGNGVGIEVYHRIGDELYSGEWA</sequence>
<evidence type="ECO:0000259" key="1">
    <source>
        <dbReference type="SMART" id="SM00359"/>
    </source>
</evidence>
<dbReference type="EMBL" id="CP075151">
    <property type="protein sequence ID" value="UTX43237.1"/>
    <property type="molecule type" value="Genomic_DNA"/>
</dbReference>
<dbReference type="EMBL" id="CP119066">
    <property type="protein sequence ID" value="WEL38695.1"/>
    <property type="molecule type" value="Genomic_DNA"/>
</dbReference>
<dbReference type="InterPro" id="IPR048248">
    <property type="entry name" value="PUA_eIF2d-like"/>
</dbReference>
<dbReference type="PROSITE" id="PS50890">
    <property type="entry name" value="PUA"/>
    <property type="match status" value="1"/>
</dbReference>
<dbReference type="PANTHER" id="PTHR22798">
    <property type="entry name" value="MCT-1 PROTEIN"/>
    <property type="match status" value="1"/>
</dbReference>
<evidence type="ECO:0000313" key="2">
    <source>
        <dbReference type="EMBL" id="UTX43237.1"/>
    </source>
</evidence>
<feature type="domain" description="PUA" evidence="1">
    <location>
        <begin position="81"/>
        <end position="159"/>
    </location>
</feature>
<evidence type="ECO:0000313" key="5">
    <source>
        <dbReference type="Proteomes" id="UP001217963"/>
    </source>
</evidence>
<dbReference type="AlphaFoldDB" id="A0A9Q9F9K8"/>
<dbReference type="InterPro" id="IPR002478">
    <property type="entry name" value="PUA"/>
</dbReference>
<dbReference type="InterPro" id="IPR015947">
    <property type="entry name" value="PUA-like_sf"/>
</dbReference>
<dbReference type="SMART" id="SM00359">
    <property type="entry name" value="PUA"/>
    <property type="match status" value="1"/>
</dbReference>
<dbReference type="NCBIfam" id="TIGR00451">
    <property type="entry name" value="unchar_dom_2"/>
    <property type="match status" value="1"/>
</dbReference>
<accession>A0A9Q9F9K8</accession>
<dbReference type="PANTHER" id="PTHR22798:SF0">
    <property type="entry name" value="MALIGNANT T-CELL-AMPLIFIED SEQUENCE 1"/>
    <property type="match status" value="1"/>
</dbReference>
<organism evidence="2 4">
    <name type="scientific">Encephalitozoon hellem</name>
    <name type="common">Microsporidian parasite</name>
    <dbReference type="NCBI Taxonomy" id="27973"/>
    <lineage>
        <taxon>Eukaryota</taxon>
        <taxon>Fungi</taxon>
        <taxon>Fungi incertae sedis</taxon>
        <taxon>Microsporidia</taxon>
        <taxon>Unikaryonidae</taxon>
        <taxon>Encephalitozoon</taxon>
    </lineage>
</organism>
<dbReference type="GO" id="GO:0001731">
    <property type="term" value="P:formation of translation preinitiation complex"/>
    <property type="evidence" value="ECO:0007669"/>
    <property type="project" value="TreeGrafter"/>
</dbReference>
<dbReference type="GO" id="GO:0003723">
    <property type="term" value="F:RNA binding"/>
    <property type="evidence" value="ECO:0007669"/>
    <property type="project" value="InterPro"/>
</dbReference>
<proteinExistence type="predicted"/>
<keyword evidence="5" id="KW-1185">Reference proteome</keyword>
<dbReference type="SUPFAM" id="SSF88697">
    <property type="entry name" value="PUA domain-like"/>
    <property type="match status" value="1"/>
</dbReference>
<evidence type="ECO:0000313" key="3">
    <source>
        <dbReference type="EMBL" id="WEL38695.1"/>
    </source>
</evidence>
<dbReference type="Proteomes" id="UP001217963">
    <property type="component" value="Chromosome V"/>
</dbReference>
<dbReference type="OrthoDB" id="10249667at2759"/>
<dbReference type="Proteomes" id="UP001059546">
    <property type="component" value="Chromosome V"/>
</dbReference>
<gene>
    <name evidence="2" type="ORF">GPU96_05g09780</name>
    <name evidence="3" type="ORF">PFJ87_05g01650</name>
</gene>
<dbReference type="Pfam" id="PF26292">
    <property type="entry name" value="PUA_elF2D"/>
    <property type="match status" value="1"/>
</dbReference>
<evidence type="ECO:0000313" key="4">
    <source>
        <dbReference type="Proteomes" id="UP001059546"/>
    </source>
</evidence>
<reference evidence="3 5" key="2">
    <citation type="submission" date="2023-02" db="EMBL/GenBank/DDBJ databases">
        <title>Encephalitozoon hellem ATCC 50451 complete genome.</title>
        <authorList>
            <person name="Mascarenhas dos Santos A.C."/>
            <person name="Julian A.T."/>
            <person name="Pombert J.-F."/>
        </authorList>
    </citation>
    <scope>NUCLEOTIDE SEQUENCE [LARGE SCALE GENOMIC DNA]</scope>
    <source>
        <strain evidence="3 5">ATCC 50451</strain>
    </source>
</reference>
<dbReference type="InterPro" id="IPR016437">
    <property type="entry name" value="MCT-1/Tma20"/>
</dbReference>
<dbReference type="InterPro" id="IPR004521">
    <property type="entry name" value="Uncharacterised_CHP00451"/>
</dbReference>
<reference evidence="2" key="1">
    <citation type="submission" date="2021-05" db="EMBL/GenBank/DDBJ databases">
        <title>Encephalitozoon hellem ATCC 50604 Complete Genome.</title>
        <authorList>
            <person name="Mascarenhas dos Santos A.C."/>
            <person name="Julian A.T."/>
            <person name="Pombert J.-F."/>
        </authorList>
    </citation>
    <scope>NUCLEOTIDE SEQUENCE</scope>
    <source>
        <strain evidence="2">ATCC 50604</strain>
    </source>
</reference>